<feature type="transmembrane region" description="Helical" evidence="2">
    <location>
        <begin position="39"/>
        <end position="60"/>
    </location>
</feature>
<evidence type="ECO:0000256" key="1">
    <source>
        <dbReference type="SAM" id="Coils"/>
    </source>
</evidence>
<keyword evidence="1" id="KW-0175">Coiled coil</keyword>
<evidence type="ECO:0000256" key="2">
    <source>
        <dbReference type="SAM" id="Phobius"/>
    </source>
</evidence>
<sequence length="251" mass="29464">MTGKLIILVVSFFIYCLMGWIWESIILPLSRHQKPYNRGFLNGPWIPIYGFGAMLVIVLFDIQQVNYPIYTLFISGGVVACLLEYITSYVMEKLFHRRWWDYSQKAFNLNGRVCLEGFICFGLFSVVAIDYVQPFFTSKLLLVDENILFVLSGVLSVLFIVDTIVSTHVALDIEKKLELVKQVLEESENRLIANIEEKQNEARAYIEKQRLEWQKQQIVLKSLIRQKKLFKYGHRRLIRAFPDLLKRKKDE</sequence>
<gene>
    <name evidence="3" type="ORF">DXB93_00175</name>
</gene>
<dbReference type="AlphaFoldDB" id="A0A3E3EIU4"/>
<dbReference type="EMBL" id="QUSL01000001">
    <property type="protein sequence ID" value="RGD87131.1"/>
    <property type="molecule type" value="Genomic_DNA"/>
</dbReference>
<feature type="transmembrane region" description="Helical" evidence="2">
    <location>
        <begin position="6"/>
        <end position="27"/>
    </location>
</feature>
<name>A0A3E3EIU4_9FIRM</name>
<dbReference type="Pfam" id="PF06541">
    <property type="entry name" value="ABC_trans_CmpB"/>
    <property type="match status" value="1"/>
</dbReference>
<dbReference type="RefSeq" id="WP_008790972.1">
    <property type="nucleotide sequence ID" value="NZ_BAABXX010000001.1"/>
</dbReference>
<protein>
    <recommendedName>
        <fullName evidence="5">ABC transporter permease</fullName>
    </recommendedName>
</protein>
<keyword evidence="2" id="KW-0472">Membrane</keyword>
<feature type="coiled-coil region" evidence="1">
    <location>
        <begin position="170"/>
        <end position="212"/>
    </location>
</feature>
<feature type="transmembrane region" description="Helical" evidence="2">
    <location>
        <begin position="72"/>
        <end position="92"/>
    </location>
</feature>
<dbReference type="Proteomes" id="UP000261032">
    <property type="component" value="Unassembled WGS sequence"/>
</dbReference>
<evidence type="ECO:0000313" key="3">
    <source>
        <dbReference type="EMBL" id="RGD87131.1"/>
    </source>
</evidence>
<keyword evidence="2" id="KW-1133">Transmembrane helix</keyword>
<proteinExistence type="predicted"/>
<feature type="transmembrane region" description="Helical" evidence="2">
    <location>
        <begin position="113"/>
        <end position="132"/>
    </location>
</feature>
<dbReference type="InterPro" id="IPR010540">
    <property type="entry name" value="CmpB_TMEM229"/>
</dbReference>
<evidence type="ECO:0008006" key="5">
    <source>
        <dbReference type="Google" id="ProtNLM"/>
    </source>
</evidence>
<accession>A0A3E3EIU4</accession>
<comment type="caution">
    <text evidence="3">The sequence shown here is derived from an EMBL/GenBank/DDBJ whole genome shotgun (WGS) entry which is preliminary data.</text>
</comment>
<dbReference type="GeneID" id="64198039"/>
<keyword evidence="2" id="KW-0812">Transmembrane</keyword>
<feature type="transmembrane region" description="Helical" evidence="2">
    <location>
        <begin position="147"/>
        <end position="171"/>
    </location>
</feature>
<organism evidence="3 4">
    <name type="scientific">Thomasclavelia ramosa</name>
    <dbReference type="NCBI Taxonomy" id="1547"/>
    <lineage>
        <taxon>Bacteria</taxon>
        <taxon>Bacillati</taxon>
        <taxon>Bacillota</taxon>
        <taxon>Erysipelotrichia</taxon>
        <taxon>Erysipelotrichales</taxon>
        <taxon>Coprobacillaceae</taxon>
        <taxon>Thomasclavelia</taxon>
    </lineage>
</organism>
<reference evidence="3 4" key="1">
    <citation type="submission" date="2018-08" db="EMBL/GenBank/DDBJ databases">
        <title>A genome reference for cultivated species of the human gut microbiota.</title>
        <authorList>
            <person name="Zou Y."/>
            <person name="Xue W."/>
            <person name="Luo G."/>
        </authorList>
    </citation>
    <scope>NUCLEOTIDE SEQUENCE [LARGE SCALE GENOMIC DNA]</scope>
    <source>
        <strain evidence="3 4">OM06-4</strain>
    </source>
</reference>
<evidence type="ECO:0000313" key="4">
    <source>
        <dbReference type="Proteomes" id="UP000261032"/>
    </source>
</evidence>